<name>A0A382QZP3_9ZZZZ</name>
<organism evidence="1">
    <name type="scientific">marine metagenome</name>
    <dbReference type="NCBI Taxonomy" id="408172"/>
    <lineage>
        <taxon>unclassified sequences</taxon>
        <taxon>metagenomes</taxon>
        <taxon>ecological metagenomes</taxon>
    </lineage>
</organism>
<accession>A0A382QZP3</accession>
<gene>
    <name evidence="1" type="ORF">METZ01_LOCUS343226</name>
</gene>
<proteinExistence type="predicted"/>
<reference evidence="1" key="1">
    <citation type="submission" date="2018-05" db="EMBL/GenBank/DDBJ databases">
        <authorList>
            <person name="Lanie J.A."/>
            <person name="Ng W.-L."/>
            <person name="Kazmierczak K.M."/>
            <person name="Andrzejewski T.M."/>
            <person name="Davidsen T.M."/>
            <person name="Wayne K.J."/>
            <person name="Tettelin H."/>
            <person name="Glass J.I."/>
            <person name="Rusch D."/>
            <person name="Podicherti R."/>
            <person name="Tsui H.-C.T."/>
            <person name="Winkler M.E."/>
        </authorList>
    </citation>
    <scope>NUCLEOTIDE SEQUENCE</scope>
</reference>
<protein>
    <submittedName>
        <fullName evidence="1">Uncharacterized protein</fullName>
    </submittedName>
</protein>
<dbReference type="EMBL" id="UINC01117737">
    <property type="protein sequence ID" value="SVC90372.1"/>
    <property type="molecule type" value="Genomic_DNA"/>
</dbReference>
<sequence length="43" mass="4618">MGGGKNSIEGQSAPAWQVLTSSSTLSGFSTSRSFAFRESFFIR</sequence>
<evidence type="ECO:0000313" key="1">
    <source>
        <dbReference type="EMBL" id="SVC90372.1"/>
    </source>
</evidence>
<dbReference type="AlphaFoldDB" id="A0A382QZP3"/>
<feature type="non-terminal residue" evidence="1">
    <location>
        <position position="43"/>
    </location>
</feature>